<feature type="region of interest" description="Disordered" evidence="1">
    <location>
        <begin position="29"/>
        <end position="54"/>
    </location>
</feature>
<dbReference type="GeneID" id="26970253"/>
<dbReference type="OrthoDB" id="4186705at2759"/>
<reference evidence="2 3" key="1">
    <citation type="journal article" date="2011" name="PLoS Genet.">
        <title>Comparative genomic analysis of human fungal pathogens causing paracoccidioidomycosis.</title>
        <authorList>
            <person name="Desjardins C.A."/>
            <person name="Champion M.D."/>
            <person name="Holder J.W."/>
            <person name="Muszewska A."/>
            <person name="Goldberg J."/>
            <person name="Bailao A.M."/>
            <person name="Brigido M.M."/>
            <person name="Ferreira M.E."/>
            <person name="Garcia A.M."/>
            <person name="Grynberg M."/>
            <person name="Gujja S."/>
            <person name="Heiman D.I."/>
            <person name="Henn M.R."/>
            <person name="Kodira C.D."/>
            <person name="Leon-Narvaez H."/>
            <person name="Longo L.V."/>
            <person name="Ma L.J."/>
            <person name="Malavazi I."/>
            <person name="Matsuo A.L."/>
            <person name="Morais F.V."/>
            <person name="Pereira M."/>
            <person name="Rodriguez-Brito S."/>
            <person name="Sakthikumar S."/>
            <person name="Salem-Izacc S.M."/>
            <person name="Sykes S.M."/>
            <person name="Teixeira M.M."/>
            <person name="Vallejo M.C."/>
            <person name="Walter M.E."/>
            <person name="Yandava C."/>
            <person name="Young S."/>
            <person name="Zeng Q."/>
            <person name="Zucker J."/>
            <person name="Felipe M.S."/>
            <person name="Goldman G.H."/>
            <person name="Haas B.J."/>
            <person name="McEwen J.G."/>
            <person name="Nino-Vega G."/>
            <person name="Puccia R."/>
            <person name="San-Blas G."/>
            <person name="Soares C.M."/>
            <person name="Birren B.W."/>
            <person name="Cuomo C.A."/>
        </authorList>
    </citation>
    <scope>NUCLEOTIDE SEQUENCE [LARGE SCALE GENOMIC DNA]</scope>
    <source>
        <strain evidence="3">ATCC MYA-826 / Pb01</strain>
    </source>
</reference>
<accession>A0A0A2VM84</accession>
<name>A0A0A2VM84_PARBA</name>
<dbReference type="AlphaFoldDB" id="A0A0A2VM84"/>
<protein>
    <submittedName>
        <fullName evidence="2">Uncharacterized protein</fullName>
    </submittedName>
</protein>
<sequence>MLKQKADFVNKLCLGRIFTWAIDLGGPGTVKNPNSMRSDEKDLDGADVNGRDGGSGDVYVSPDILTKDNPVIACVPPCTFIFPAISLNAHTTITFPPYTTSLEVA</sequence>
<evidence type="ECO:0000313" key="3">
    <source>
        <dbReference type="Proteomes" id="UP000002059"/>
    </source>
</evidence>
<dbReference type="RefSeq" id="XP_015703453.1">
    <property type="nucleotide sequence ID" value="XM_015846846.1"/>
</dbReference>
<dbReference type="VEuPathDB" id="FungiDB:PAAG_11146"/>
<dbReference type="EMBL" id="KN293993">
    <property type="protein sequence ID" value="KGQ01974.1"/>
    <property type="molecule type" value="Genomic_DNA"/>
</dbReference>
<dbReference type="HOGENOM" id="CLU_2237369_0_0_1"/>
<organism evidence="2 3">
    <name type="scientific">Paracoccidioides lutzii (strain ATCC MYA-826 / Pb01)</name>
    <name type="common">Paracoccidioides brasiliensis</name>
    <dbReference type="NCBI Taxonomy" id="502779"/>
    <lineage>
        <taxon>Eukaryota</taxon>
        <taxon>Fungi</taxon>
        <taxon>Dikarya</taxon>
        <taxon>Ascomycota</taxon>
        <taxon>Pezizomycotina</taxon>
        <taxon>Eurotiomycetes</taxon>
        <taxon>Eurotiomycetidae</taxon>
        <taxon>Onygenales</taxon>
        <taxon>Ajellomycetaceae</taxon>
        <taxon>Paracoccidioides</taxon>
    </lineage>
</organism>
<keyword evidence="3" id="KW-1185">Reference proteome</keyword>
<gene>
    <name evidence="2" type="ORF">PAAG_11146</name>
</gene>
<dbReference type="KEGG" id="pbl:PAAG_11146"/>
<dbReference type="Proteomes" id="UP000002059">
    <property type="component" value="Partially assembled WGS sequence"/>
</dbReference>
<evidence type="ECO:0000313" key="2">
    <source>
        <dbReference type="EMBL" id="KGQ01974.1"/>
    </source>
</evidence>
<evidence type="ECO:0000256" key="1">
    <source>
        <dbReference type="SAM" id="MobiDB-lite"/>
    </source>
</evidence>
<proteinExistence type="predicted"/>